<evidence type="ECO:0000256" key="2">
    <source>
        <dbReference type="ARBA" id="ARBA00022692"/>
    </source>
</evidence>
<feature type="transmembrane region" description="Helical" evidence="5">
    <location>
        <begin position="265"/>
        <end position="283"/>
    </location>
</feature>
<accession>A0A1M5Q7L3</accession>
<dbReference type="EMBL" id="FQWX01000019">
    <property type="protein sequence ID" value="SHH09910.1"/>
    <property type="molecule type" value="Genomic_DNA"/>
</dbReference>
<feature type="transmembrane region" description="Helical" evidence="5">
    <location>
        <begin position="240"/>
        <end position="259"/>
    </location>
</feature>
<dbReference type="PANTHER" id="PTHR43483:SF3">
    <property type="entry name" value="MEMBRANE TRANSPORTER PROTEIN HI_0806-RELATED"/>
    <property type="match status" value="1"/>
</dbReference>
<dbReference type="STRING" id="1121321.SAMN04488530_1192"/>
<dbReference type="Proteomes" id="UP000243255">
    <property type="component" value="Unassembled WGS sequence"/>
</dbReference>
<feature type="transmembrane region" description="Helical" evidence="5">
    <location>
        <begin position="210"/>
        <end position="228"/>
    </location>
</feature>
<protein>
    <recommendedName>
        <fullName evidence="5">Probable membrane transporter protein</fullName>
    </recommendedName>
</protein>
<feature type="transmembrane region" description="Helical" evidence="5">
    <location>
        <begin position="134"/>
        <end position="152"/>
    </location>
</feature>
<evidence type="ECO:0000256" key="1">
    <source>
        <dbReference type="ARBA" id="ARBA00004141"/>
    </source>
</evidence>
<dbReference type="OrthoDB" id="357960at2"/>
<evidence type="ECO:0000256" key="3">
    <source>
        <dbReference type="ARBA" id="ARBA00022989"/>
    </source>
</evidence>
<keyword evidence="2 5" id="KW-0812">Transmembrane</keyword>
<comment type="similarity">
    <text evidence="5">Belongs to the 4-toluene sulfonate uptake permease (TSUP) (TC 2.A.102) family.</text>
</comment>
<proteinExistence type="inferred from homology"/>
<feature type="transmembrane region" description="Helical" evidence="5">
    <location>
        <begin position="81"/>
        <end position="101"/>
    </location>
</feature>
<evidence type="ECO:0000313" key="6">
    <source>
        <dbReference type="EMBL" id="SHH09910.1"/>
    </source>
</evidence>
<keyword evidence="5" id="KW-1003">Cell membrane</keyword>
<dbReference type="PANTHER" id="PTHR43483">
    <property type="entry name" value="MEMBRANE TRANSPORTER PROTEIN HI_0806-RELATED"/>
    <property type="match status" value="1"/>
</dbReference>
<evidence type="ECO:0000256" key="5">
    <source>
        <dbReference type="RuleBase" id="RU363041"/>
    </source>
</evidence>
<name>A0A1M5Q7L3_9FIRM</name>
<reference evidence="7" key="1">
    <citation type="submission" date="2016-11" db="EMBL/GenBank/DDBJ databases">
        <authorList>
            <person name="Varghese N."/>
            <person name="Submissions S."/>
        </authorList>
    </citation>
    <scope>NUCLEOTIDE SEQUENCE [LARGE SCALE GENOMIC DNA]</scope>
    <source>
        <strain evidence="7">DSM 2635</strain>
    </source>
</reference>
<comment type="subcellular location">
    <subcellularLocation>
        <location evidence="5">Cell membrane</location>
        <topology evidence="5">Multi-pass membrane protein</topology>
    </subcellularLocation>
    <subcellularLocation>
        <location evidence="1">Membrane</location>
        <topology evidence="1">Multi-pass membrane protein</topology>
    </subcellularLocation>
</comment>
<feature type="transmembrane region" description="Helical" evidence="5">
    <location>
        <begin position="51"/>
        <end position="69"/>
    </location>
</feature>
<keyword evidence="4 5" id="KW-0472">Membrane</keyword>
<sequence>MVNIVRGLFVAFVAVFGIIFGKDYSKAAKEGNIEEQSFAKAGFTGFFTDFFDTLGIGSFAPTVAISKMLKLNISDKHMPGTLNVAHTIPVVVEALIFTTVIKVEPLTLTTLIAAAVIGSYIGAGIISNMDERKIQLVMGLALAATAVLMFLSHPKIDLMPGGGTATGLAGGKLIAGIVGNFILGALMTAGIGLYAPCMAMVYFLGMSPDVAFPIMMGSCAMLMPVASAKFIKEGAYARKASLAIAVCGVVGVLIAAYLVKSLPMDILKVLVILVIAYTSYTMLKSATKKQNIENK</sequence>
<keyword evidence="7" id="KW-1185">Reference proteome</keyword>
<keyword evidence="3 5" id="KW-1133">Transmembrane helix</keyword>
<evidence type="ECO:0000313" key="7">
    <source>
        <dbReference type="Proteomes" id="UP000243255"/>
    </source>
</evidence>
<dbReference type="Pfam" id="PF01925">
    <property type="entry name" value="TauE"/>
    <property type="match status" value="2"/>
</dbReference>
<organism evidence="6 7">
    <name type="scientific">Asaccharospora irregularis DSM 2635</name>
    <dbReference type="NCBI Taxonomy" id="1121321"/>
    <lineage>
        <taxon>Bacteria</taxon>
        <taxon>Bacillati</taxon>
        <taxon>Bacillota</taxon>
        <taxon>Clostridia</taxon>
        <taxon>Peptostreptococcales</taxon>
        <taxon>Peptostreptococcaceae</taxon>
        <taxon>Asaccharospora</taxon>
    </lineage>
</organism>
<dbReference type="AlphaFoldDB" id="A0A1M5Q7L3"/>
<dbReference type="InterPro" id="IPR002781">
    <property type="entry name" value="TM_pro_TauE-like"/>
</dbReference>
<dbReference type="RefSeq" id="WP_073126389.1">
    <property type="nucleotide sequence ID" value="NZ_BAABCH010000024.1"/>
</dbReference>
<feature type="transmembrane region" description="Helical" evidence="5">
    <location>
        <begin position="107"/>
        <end position="127"/>
    </location>
</feature>
<gene>
    <name evidence="6" type="ORF">SAMN04488530_1192</name>
</gene>
<evidence type="ECO:0000256" key="4">
    <source>
        <dbReference type="ARBA" id="ARBA00023136"/>
    </source>
</evidence>
<dbReference type="GO" id="GO:0005886">
    <property type="term" value="C:plasma membrane"/>
    <property type="evidence" value="ECO:0007669"/>
    <property type="project" value="UniProtKB-SubCell"/>
</dbReference>
<feature type="transmembrane region" description="Helical" evidence="5">
    <location>
        <begin position="182"/>
        <end position="204"/>
    </location>
</feature>